<dbReference type="SUPFAM" id="SSF56176">
    <property type="entry name" value="FAD-binding/transporter-associated domain-like"/>
    <property type="match status" value="1"/>
</dbReference>
<dbReference type="OrthoDB" id="9983560at2759"/>
<protein>
    <recommendedName>
        <fullName evidence="7">FAD-binding PCMH-type domain-containing protein</fullName>
    </recommendedName>
</protein>
<dbReference type="PANTHER" id="PTHR42973">
    <property type="entry name" value="BINDING OXIDOREDUCTASE, PUTATIVE (AFU_ORTHOLOGUE AFUA_1G17690)-RELATED"/>
    <property type="match status" value="1"/>
</dbReference>
<keyword evidence="9" id="KW-1185">Reference proteome</keyword>
<dbReference type="GO" id="GO:0016491">
    <property type="term" value="F:oxidoreductase activity"/>
    <property type="evidence" value="ECO:0007669"/>
    <property type="project" value="UniProtKB-KW"/>
</dbReference>
<keyword evidence="5" id="KW-0560">Oxidoreductase</keyword>
<evidence type="ECO:0000256" key="1">
    <source>
        <dbReference type="ARBA" id="ARBA00001974"/>
    </source>
</evidence>
<dbReference type="Gene3D" id="3.30.465.10">
    <property type="match status" value="2"/>
</dbReference>
<feature type="transmembrane region" description="Helical" evidence="6">
    <location>
        <begin position="93"/>
        <end position="117"/>
    </location>
</feature>
<evidence type="ECO:0000256" key="6">
    <source>
        <dbReference type="SAM" id="Phobius"/>
    </source>
</evidence>
<sequence>MCIHESLTWTDKQGLLVQRWQSLGPSGTFESKRLRTAWSIAASYWNLLAFRCQDVNRHATTTHPNRYFGSVDLLLLELGGKTRLTFSSRTGSIAFTSTTAGMAAILLALTFSVRALASLGSECHLMPGDSDWPDKSAWNRLNQTTGGRLIEGVPLGRPCYVPNFQDGACSALRKQWLDLSQYITDPVGVMSPYWNNASCSPFGGPEGTCDLGNLASYAINVAKTRDVIAGIRFAQKHNVRLTIKNTGHDFLGRSTGAGSLTLWMHNIKNVEFLDYDSDIHAGPAVRVGAGVEFGEVYPAASARGLRVVGGSCSSVGLAGGYTQGGGHSILSSLYGLSADQVLEWEVVTADGNHLKSVSPQNHPGLYWALTGSGTGNYGVVLSVTVKAYKDGPVAGAGFSFSNTGHDGAYWAAVTAWLQHLPDLDAVHGLTTIWSITTKTFALISATLPDCKTTARLDAAFKPVLHSIGKMNVSITKPYESRHQANFAEHYKYWVEPQTYTSNLTLGGRLIPRSAVQASNYTTLPALVRALRDITRGGAKITSVGANVAQANFTSNSVLPAWRDSLFLMTFAYSLPVSATWTLIRNHQAQLNTWQDRLRGFTPKGGAYINEATWDNPHWKQDYYGSNYPKLLKLKRVYDPAGLFWNNAAVGSDVQWRLAHGGRLCRASTEGS</sequence>
<dbReference type="PROSITE" id="PS51387">
    <property type="entry name" value="FAD_PCMH"/>
    <property type="match status" value="1"/>
</dbReference>
<reference evidence="8 9" key="1">
    <citation type="journal article" date="2014" name="Genome Biol. Evol.">
        <title>Comparative genomics and transcriptomics analyses reveal divergent lifestyle features of nematode endoparasitic fungus Hirsutella minnesotensis.</title>
        <authorList>
            <person name="Lai Y."/>
            <person name="Liu K."/>
            <person name="Zhang X."/>
            <person name="Zhang X."/>
            <person name="Li K."/>
            <person name="Wang N."/>
            <person name="Shu C."/>
            <person name="Wu Y."/>
            <person name="Wang C."/>
            <person name="Bushley K.E."/>
            <person name="Xiang M."/>
            <person name="Liu X."/>
        </authorList>
    </citation>
    <scope>NUCLEOTIDE SEQUENCE [LARGE SCALE GENOMIC DNA]</scope>
    <source>
        <strain evidence="8 9">3608</strain>
    </source>
</reference>
<accession>A0A0F7ZHJ8</accession>
<evidence type="ECO:0000313" key="8">
    <source>
        <dbReference type="EMBL" id="KJZ72766.1"/>
    </source>
</evidence>
<dbReference type="InterPro" id="IPR012951">
    <property type="entry name" value="BBE"/>
</dbReference>
<proteinExistence type="inferred from homology"/>
<keyword evidence="3" id="KW-0285">Flavoprotein</keyword>
<name>A0A0F7ZHJ8_9HYPO</name>
<evidence type="ECO:0000313" key="9">
    <source>
        <dbReference type="Proteomes" id="UP000054481"/>
    </source>
</evidence>
<keyword evidence="4" id="KW-0274">FAD</keyword>
<dbReference type="GO" id="GO:0071949">
    <property type="term" value="F:FAD binding"/>
    <property type="evidence" value="ECO:0007669"/>
    <property type="project" value="InterPro"/>
</dbReference>
<dbReference type="InterPro" id="IPR006094">
    <property type="entry name" value="Oxid_FAD_bind_N"/>
</dbReference>
<dbReference type="InterPro" id="IPR036318">
    <property type="entry name" value="FAD-bd_PCMH-like_sf"/>
</dbReference>
<dbReference type="EMBL" id="KQ030542">
    <property type="protein sequence ID" value="KJZ72766.1"/>
    <property type="molecule type" value="Genomic_DNA"/>
</dbReference>
<feature type="domain" description="FAD-binding PCMH-type" evidence="7">
    <location>
        <begin position="211"/>
        <end position="390"/>
    </location>
</feature>
<keyword evidence="6" id="KW-0812">Transmembrane</keyword>
<dbReference type="PANTHER" id="PTHR42973:SF39">
    <property type="entry name" value="FAD-BINDING PCMH-TYPE DOMAIN-CONTAINING PROTEIN"/>
    <property type="match status" value="1"/>
</dbReference>
<dbReference type="AlphaFoldDB" id="A0A0F7ZHJ8"/>
<dbReference type="Proteomes" id="UP000054481">
    <property type="component" value="Unassembled WGS sequence"/>
</dbReference>
<evidence type="ECO:0000256" key="5">
    <source>
        <dbReference type="ARBA" id="ARBA00023002"/>
    </source>
</evidence>
<evidence type="ECO:0000256" key="3">
    <source>
        <dbReference type="ARBA" id="ARBA00022630"/>
    </source>
</evidence>
<organism evidence="8 9">
    <name type="scientific">Hirsutella minnesotensis 3608</name>
    <dbReference type="NCBI Taxonomy" id="1043627"/>
    <lineage>
        <taxon>Eukaryota</taxon>
        <taxon>Fungi</taxon>
        <taxon>Dikarya</taxon>
        <taxon>Ascomycota</taxon>
        <taxon>Pezizomycotina</taxon>
        <taxon>Sordariomycetes</taxon>
        <taxon>Hypocreomycetidae</taxon>
        <taxon>Hypocreales</taxon>
        <taxon>Ophiocordycipitaceae</taxon>
        <taxon>Hirsutella</taxon>
    </lineage>
</organism>
<dbReference type="Pfam" id="PF08031">
    <property type="entry name" value="BBE"/>
    <property type="match status" value="1"/>
</dbReference>
<keyword evidence="6" id="KW-0472">Membrane</keyword>
<comment type="cofactor">
    <cofactor evidence="1">
        <name>FAD</name>
        <dbReference type="ChEBI" id="CHEBI:57692"/>
    </cofactor>
</comment>
<evidence type="ECO:0000259" key="7">
    <source>
        <dbReference type="PROSITE" id="PS51387"/>
    </source>
</evidence>
<dbReference type="Pfam" id="PF01565">
    <property type="entry name" value="FAD_binding_4"/>
    <property type="match status" value="1"/>
</dbReference>
<evidence type="ECO:0000256" key="2">
    <source>
        <dbReference type="ARBA" id="ARBA00005466"/>
    </source>
</evidence>
<comment type="similarity">
    <text evidence="2">Belongs to the oxygen-dependent FAD-linked oxidoreductase family.</text>
</comment>
<keyword evidence="6" id="KW-1133">Transmembrane helix</keyword>
<gene>
    <name evidence="8" type="ORF">HIM_07841</name>
</gene>
<evidence type="ECO:0000256" key="4">
    <source>
        <dbReference type="ARBA" id="ARBA00022827"/>
    </source>
</evidence>
<dbReference type="InterPro" id="IPR050416">
    <property type="entry name" value="FAD-linked_Oxidoreductase"/>
</dbReference>
<dbReference type="InterPro" id="IPR016169">
    <property type="entry name" value="FAD-bd_PCMH_sub2"/>
</dbReference>
<dbReference type="InterPro" id="IPR016166">
    <property type="entry name" value="FAD-bd_PCMH"/>
</dbReference>